<gene>
    <name evidence="1" type="ORF">MUO14_15895</name>
</gene>
<dbReference type="Gene3D" id="3.20.20.140">
    <property type="entry name" value="Metal-dependent hydrolases"/>
    <property type="match status" value="1"/>
</dbReference>
<accession>A0ABY4GVH7</accession>
<sequence length="49" mass="5749">MPEAVQHLLQNWKPDHIFQRIVLDIKKRGVTDAQVLQMFEQNRAALFSS</sequence>
<name>A0ABY4GVH7_9BACI</name>
<dbReference type="EMBL" id="CP095074">
    <property type="protein sequence ID" value="UOQ91979.1"/>
    <property type="molecule type" value="Genomic_DNA"/>
</dbReference>
<keyword evidence="2" id="KW-1185">Reference proteome</keyword>
<evidence type="ECO:0000313" key="2">
    <source>
        <dbReference type="Proteomes" id="UP000831880"/>
    </source>
</evidence>
<reference evidence="1 2" key="1">
    <citation type="submission" date="2022-04" db="EMBL/GenBank/DDBJ databases">
        <title>Halobacillus sp. isolated from saltern.</title>
        <authorList>
            <person name="Won M."/>
            <person name="Lee C.-M."/>
            <person name="Woen H.-Y."/>
            <person name="Kwon S.-W."/>
        </authorList>
    </citation>
    <scope>NUCLEOTIDE SEQUENCE [LARGE SCALE GENOMIC DNA]</scope>
    <source>
        <strain evidence="1 2">SSTM10-2</strain>
    </source>
</reference>
<proteinExistence type="predicted"/>
<organism evidence="1 2">
    <name type="scientific">Halobacillus shinanisalinarum</name>
    <dbReference type="NCBI Taxonomy" id="2932258"/>
    <lineage>
        <taxon>Bacteria</taxon>
        <taxon>Bacillati</taxon>
        <taxon>Bacillota</taxon>
        <taxon>Bacilli</taxon>
        <taxon>Bacillales</taxon>
        <taxon>Bacillaceae</taxon>
        <taxon>Halobacillus</taxon>
    </lineage>
</organism>
<dbReference type="RefSeq" id="WP_244751590.1">
    <property type="nucleotide sequence ID" value="NZ_CP095074.1"/>
</dbReference>
<protein>
    <submittedName>
        <fullName evidence="1">Uncharacterized protein</fullName>
    </submittedName>
</protein>
<dbReference type="Proteomes" id="UP000831880">
    <property type="component" value="Chromosome"/>
</dbReference>
<evidence type="ECO:0000313" key="1">
    <source>
        <dbReference type="EMBL" id="UOQ91979.1"/>
    </source>
</evidence>